<gene>
    <name evidence="1" type="ORF">KIH16_11090</name>
</gene>
<organism evidence="1 2">
    <name type="scientific">Aminirod propionatiphilus</name>
    <dbReference type="NCBI Taxonomy" id="3415223"/>
    <lineage>
        <taxon>Bacteria</taxon>
        <taxon>Thermotogati</taxon>
        <taxon>Synergistota</taxon>
        <taxon>Synergistia</taxon>
        <taxon>Synergistales</taxon>
        <taxon>Aminiphilaceae</taxon>
        <taxon>Aminirod</taxon>
    </lineage>
</organism>
<dbReference type="EMBL" id="CP074691">
    <property type="protein sequence ID" value="QVL35704.1"/>
    <property type="molecule type" value="Genomic_DNA"/>
</dbReference>
<evidence type="ECO:0000313" key="1">
    <source>
        <dbReference type="EMBL" id="QVL35704.1"/>
    </source>
</evidence>
<protein>
    <submittedName>
        <fullName evidence="1">MATE family efflux transporter</fullName>
    </submittedName>
</protein>
<accession>A0ACD1DUT5</accession>
<sequence>MNERTRFLGETAIGRLLIRLSLPAMVGMFVQASYNLVDAFFIGHGVGSLGLAATAVAFPFQLMIMAIATTGGVGAASIISRNLGSGDVERADRTLGTLITTATVLGIVGALLSWIYIEPLLRLLGATKDIFPYAEAYVSVVLFGIPLQVFGVGLNNAVRAEGNARIAMITMFVSAVTNMILDPLFIFTFKMGIAGAAWATVIAQGAVVVWLLLYYLMGKSALNLRPVHLIPRRDILGEMLAVGSSEFARLSANSAIVALVVRSVGVYGGDMAIAAYGVVSRTLSLAFLPIFGIAQGMQPILGYNYGARLYQRAHQVIRLSVAFASTWSFMAWVLVLLFPGPIFSFFTPDADLQVLGARSMRYMTFGFCLVGFQVMGSALFQALGKARPAFFLSLSRQVLLFLPLLYFLPPFLGLMGVWLSFPAADVLSALMTLYFFRRQMKQLEACDGRLPSLSADNLTE</sequence>
<proteinExistence type="predicted"/>
<name>A0ACD1DUT5_9BACT</name>
<evidence type="ECO:0000313" key="2">
    <source>
        <dbReference type="Proteomes" id="UP000682204"/>
    </source>
</evidence>
<dbReference type="Proteomes" id="UP000682204">
    <property type="component" value="Chromosome"/>
</dbReference>
<reference evidence="1" key="1">
    <citation type="submission" date="2021-05" db="EMBL/GenBank/DDBJ databases">
        <title>An isolated secondary fermenter in methanogenic hydrocarbon-degrading communities.</title>
        <authorList>
            <person name="Liu Y.-F."/>
            <person name="Liu Z.-l."/>
        </authorList>
    </citation>
    <scope>NUCLEOTIDE SEQUENCE</scope>
    <source>
        <strain evidence="1">L-13</strain>
    </source>
</reference>
<keyword evidence="2" id="KW-1185">Reference proteome</keyword>